<dbReference type="GO" id="GO:0016758">
    <property type="term" value="F:hexosyltransferase activity"/>
    <property type="evidence" value="ECO:0007669"/>
    <property type="project" value="InterPro"/>
</dbReference>
<evidence type="ECO:0000256" key="6">
    <source>
        <dbReference type="ARBA" id="ARBA00022679"/>
    </source>
</evidence>
<evidence type="ECO:0000256" key="14">
    <source>
        <dbReference type="ARBA" id="ARBA00047667"/>
    </source>
</evidence>
<evidence type="ECO:0000256" key="15">
    <source>
        <dbReference type="RuleBase" id="RU363063"/>
    </source>
</evidence>
<keyword evidence="8" id="KW-0256">Endoplasmic reticulum</keyword>
<evidence type="ECO:0000256" key="9">
    <source>
        <dbReference type="ARBA" id="ARBA00022968"/>
    </source>
</evidence>
<comment type="pathway">
    <text evidence="3">Protein modification; protein glycosylation.</text>
</comment>
<dbReference type="OrthoDB" id="1158011at2759"/>
<dbReference type="GO" id="GO:0008194">
    <property type="term" value="F:UDP-glycosyltransferase activity"/>
    <property type="evidence" value="ECO:0007669"/>
    <property type="project" value="TreeGrafter"/>
</dbReference>
<keyword evidence="7" id="KW-0812">Transmembrane</keyword>
<accession>A0A7R9L801</accession>
<dbReference type="EMBL" id="CAJPVJ010000023">
    <property type="protein sequence ID" value="CAG2158634.1"/>
    <property type="molecule type" value="Genomic_DNA"/>
</dbReference>
<protein>
    <recommendedName>
        <fullName evidence="15">Hexosyltransferase</fullName>
        <ecNumber evidence="15">2.4.1.-</ecNumber>
    </recommendedName>
</protein>
<reference evidence="16" key="1">
    <citation type="submission" date="2020-11" db="EMBL/GenBank/DDBJ databases">
        <authorList>
            <person name="Tran Van P."/>
        </authorList>
    </citation>
    <scope>NUCLEOTIDE SEQUENCE</scope>
</reference>
<comment type="similarity">
    <text evidence="4 15">Belongs to the glycosyltransferase 31 family.</text>
</comment>
<dbReference type="PANTHER" id="PTHR11214">
    <property type="entry name" value="BETA-1,3-N-ACETYLGLUCOSAMINYLTRANSFERASE"/>
    <property type="match status" value="1"/>
</dbReference>
<keyword evidence="17" id="KW-1185">Reference proteome</keyword>
<dbReference type="GO" id="GO:0006493">
    <property type="term" value="P:protein O-linked glycosylation"/>
    <property type="evidence" value="ECO:0007669"/>
    <property type="project" value="TreeGrafter"/>
</dbReference>
<keyword evidence="9" id="KW-0735">Signal-anchor</keyword>
<sequence length="373" mass="43184">MNLSTILSHRNNWQKRQTLRQTWIETIDEINANDSFLLKDSQQFCHIRVDTKFIIADKDCPFPKQFRTTPYDCHRNDIRFNASNPRIYLQEVVNESNDRSVYSEPIYRGFSFVIRHSVVVTQLAIHHNFLRDNPNITIALLNARNKAYYGFTDFESISYKPELLIGPTFAYEPTEKNISQEMVDHKDILLIDSIDVYRNLAEKVVQSMKLRVWPLDYWGKWAENDYESPLYPTFACGSGYVLSADLVQWIASNANYLHRFQGEDVSMGIWLSAIKPNYKDDKRWICNNSDLNDNQKRLEDVRERGVITADAIDGCLQIQEALLLNGCGDLCAEAASDGRLDCHQIYEFARDVQLIAGHLTHFVQNMHLSSPTN</sequence>
<evidence type="ECO:0000256" key="7">
    <source>
        <dbReference type="ARBA" id="ARBA00022692"/>
    </source>
</evidence>
<keyword evidence="13" id="KW-0325">Glycoprotein</keyword>
<evidence type="ECO:0000256" key="1">
    <source>
        <dbReference type="ARBA" id="ARBA00004240"/>
    </source>
</evidence>
<keyword evidence="5 15" id="KW-0328">Glycosyltransferase</keyword>
<comment type="subcellular location">
    <subcellularLocation>
        <location evidence="1">Endoplasmic reticulum</location>
    </subcellularLocation>
    <subcellularLocation>
        <location evidence="2 15">Golgi apparatus membrane</location>
        <topology evidence="2 15">Single-pass type II membrane protein</topology>
    </subcellularLocation>
</comment>
<evidence type="ECO:0000256" key="4">
    <source>
        <dbReference type="ARBA" id="ARBA00008661"/>
    </source>
</evidence>
<keyword evidence="11 15" id="KW-0333">Golgi apparatus</keyword>
<keyword evidence="12" id="KW-0472">Membrane</keyword>
<organism evidence="16">
    <name type="scientific">Oppiella nova</name>
    <dbReference type="NCBI Taxonomy" id="334625"/>
    <lineage>
        <taxon>Eukaryota</taxon>
        <taxon>Metazoa</taxon>
        <taxon>Ecdysozoa</taxon>
        <taxon>Arthropoda</taxon>
        <taxon>Chelicerata</taxon>
        <taxon>Arachnida</taxon>
        <taxon>Acari</taxon>
        <taxon>Acariformes</taxon>
        <taxon>Sarcoptiformes</taxon>
        <taxon>Oribatida</taxon>
        <taxon>Brachypylina</taxon>
        <taxon>Oppioidea</taxon>
        <taxon>Oppiidae</taxon>
        <taxon>Oppiella</taxon>
    </lineage>
</organism>
<dbReference type="GO" id="GO:0005783">
    <property type="term" value="C:endoplasmic reticulum"/>
    <property type="evidence" value="ECO:0007669"/>
    <property type="project" value="UniProtKB-SubCell"/>
</dbReference>
<evidence type="ECO:0000313" key="16">
    <source>
        <dbReference type="EMBL" id="CAD7636765.1"/>
    </source>
</evidence>
<evidence type="ECO:0000256" key="12">
    <source>
        <dbReference type="ARBA" id="ARBA00023136"/>
    </source>
</evidence>
<name>A0A7R9L801_9ACAR</name>
<evidence type="ECO:0000313" key="17">
    <source>
        <dbReference type="Proteomes" id="UP000728032"/>
    </source>
</evidence>
<dbReference type="EMBL" id="OC914848">
    <property type="protein sequence ID" value="CAD7636765.1"/>
    <property type="molecule type" value="Genomic_DNA"/>
</dbReference>
<evidence type="ECO:0000256" key="10">
    <source>
        <dbReference type="ARBA" id="ARBA00022989"/>
    </source>
</evidence>
<evidence type="ECO:0000256" key="11">
    <source>
        <dbReference type="ARBA" id="ARBA00023034"/>
    </source>
</evidence>
<dbReference type="InterPro" id="IPR002659">
    <property type="entry name" value="Glyco_trans_31"/>
</dbReference>
<keyword evidence="10" id="KW-1133">Transmembrane helix</keyword>
<comment type="catalytic activity">
    <reaction evidence="14">
        <text>3-O-(N-acetyl-beta-D-glucosaminyl-(1-&gt;4)-alpha-D-mannosyl)-L-threonyl-[protein] + UDP-N-acetyl-alpha-D-galactosamine = 3-O-[beta-D-GalNAc-(1-&gt;3)-beta-D-GlcNAc-(1-&gt;4)-alpha-D-Man]-L-Thr-[protein] + UDP + H(+)</text>
        <dbReference type="Rhea" id="RHEA:37667"/>
        <dbReference type="Rhea" id="RHEA-COMP:13308"/>
        <dbReference type="Rhea" id="RHEA-COMP:13618"/>
        <dbReference type="ChEBI" id="CHEBI:15378"/>
        <dbReference type="ChEBI" id="CHEBI:58223"/>
        <dbReference type="ChEBI" id="CHEBI:67138"/>
        <dbReference type="ChEBI" id="CHEBI:136709"/>
        <dbReference type="ChEBI" id="CHEBI:137540"/>
        <dbReference type="EC" id="2.4.1.313"/>
    </reaction>
</comment>
<evidence type="ECO:0000256" key="3">
    <source>
        <dbReference type="ARBA" id="ARBA00004922"/>
    </source>
</evidence>
<evidence type="ECO:0000256" key="8">
    <source>
        <dbReference type="ARBA" id="ARBA00022824"/>
    </source>
</evidence>
<dbReference type="AlphaFoldDB" id="A0A7R9L801"/>
<proteinExistence type="inferred from homology"/>
<gene>
    <name evidence="16" type="ORF">ONB1V03_LOCUS405</name>
</gene>
<evidence type="ECO:0000256" key="5">
    <source>
        <dbReference type="ARBA" id="ARBA00022676"/>
    </source>
</evidence>
<dbReference type="EC" id="2.4.1.-" evidence="15"/>
<dbReference type="Proteomes" id="UP000728032">
    <property type="component" value="Unassembled WGS sequence"/>
</dbReference>
<dbReference type="Pfam" id="PF01762">
    <property type="entry name" value="Galactosyl_T"/>
    <property type="match status" value="1"/>
</dbReference>
<evidence type="ECO:0000256" key="2">
    <source>
        <dbReference type="ARBA" id="ARBA00004323"/>
    </source>
</evidence>
<dbReference type="PANTHER" id="PTHR11214:SF219">
    <property type="entry name" value="UDP-GALNAC:BETA-1,3-N-ACETYLGALACTOSAMINYLTRANSFERASE 2"/>
    <property type="match status" value="1"/>
</dbReference>
<keyword evidence="6" id="KW-0808">Transferase</keyword>
<dbReference type="GO" id="GO:0000139">
    <property type="term" value="C:Golgi membrane"/>
    <property type="evidence" value="ECO:0007669"/>
    <property type="project" value="UniProtKB-SubCell"/>
</dbReference>
<evidence type="ECO:0000256" key="13">
    <source>
        <dbReference type="ARBA" id="ARBA00023180"/>
    </source>
</evidence>